<protein>
    <recommendedName>
        <fullName evidence="1">Guanylate cyclase domain-containing protein</fullName>
    </recommendedName>
</protein>
<dbReference type="PANTHER" id="PTHR43081:SF1">
    <property type="entry name" value="ADENYLATE CYCLASE, TERMINAL-DIFFERENTIATION SPECIFIC"/>
    <property type="match status" value="1"/>
</dbReference>
<dbReference type="InterPro" id="IPR029787">
    <property type="entry name" value="Nucleotide_cyclase"/>
</dbReference>
<dbReference type="SUPFAM" id="SSF55073">
    <property type="entry name" value="Nucleotide cyclase"/>
    <property type="match status" value="1"/>
</dbReference>
<name>A0A918C9J7_9DEIO</name>
<sequence>MSNRLLPLPDSLSPAAQQIACLLVSDLVGSTRLARRLPLAHYMALMTDLIQILILHFEAYGGQVLQHQGDAVVCMFTTAQVPAALQSALQAHTRTAQLHLAELLGEKLRLRVGVSVGEVLTGPVGGMVSAYGLPVNLARRLCSAAQPGETLACPSVLPYASTSVLQERAVSGLSGFEDLGTAYRVSAAATDALSVAPGHMKTG</sequence>
<gene>
    <name evidence="2" type="ORF">GCM10008957_26180</name>
</gene>
<dbReference type="InterPro" id="IPR001054">
    <property type="entry name" value="A/G_cyclase"/>
</dbReference>
<dbReference type="GO" id="GO:0004016">
    <property type="term" value="F:adenylate cyclase activity"/>
    <property type="evidence" value="ECO:0007669"/>
    <property type="project" value="UniProtKB-ARBA"/>
</dbReference>
<dbReference type="GO" id="GO:0035556">
    <property type="term" value="P:intracellular signal transduction"/>
    <property type="evidence" value="ECO:0007669"/>
    <property type="project" value="InterPro"/>
</dbReference>
<proteinExistence type="predicted"/>
<dbReference type="GO" id="GO:0009190">
    <property type="term" value="P:cyclic nucleotide biosynthetic process"/>
    <property type="evidence" value="ECO:0007669"/>
    <property type="project" value="InterPro"/>
</dbReference>
<feature type="domain" description="Guanylate cyclase" evidence="1">
    <location>
        <begin position="21"/>
        <end position="142"/>
    </location>
</feature>
<evidence type="ECO:0000259" key="1">
    <source>
        <dbReference type="PROSITE" id="PS50125"/>
    </source>
</evidence>
<dbReference type="EMBL" id="BMQL01000014">
    <property type="protein sequence ID" value="GGR12083.1"/>
    <property type="molecule type" value="Genomic_DNA"/>
</dbReference>
<evidence type="ECO:0000313" key="3">
    <source>
        <dbReference type="Proteomes" id="UP000603865"/>
    </source>
</evidence>
<comment type="caution">
    <text evidence="2">The sequence shown here is derived from an EMBL/GenBank/DDBJ whole genome shotgun (WGS) entry which is preliminary data.</text>
</comment>
<dbReference type="AlphaFoldDB" id="A0A918C9J7"/>
<dbReference type="CDD" id="cd07302">
    <property type="entry name" value="CHD"/>
    <property type="match status" value="1"/>
</dbReference>
<dbReference type="Gene3D" id="3.30.70.1230">
    <property type="entry name" value="Nucleotide cyclase"/>
    <property type="match status" value="1"/>
</dbReference>
<evidence type="ECO:0000313" key="2">
    <source>
        <dbReference type="EMBL" id="GGR12083.1"/>
    </source>
</evidence>
<accession>A0A918C9J7</accession>
<organism evidence="2 3">
    <name type="scientific">Deinococcus ruber</name>
    <dbReference type="NCBI Taxonomy" id="1848197"/>
    <lineage>
        <taxon>Bacteria</taxon>
        <taxon>Thermotogati</taxon>
        <taxon>Deinococcota</taxon>
        <taxon>Deinococci</taxon>
        <taxon>Deinococcales</taxon>
        <taxon>Deinococcaceae</taxon>
        <taxon>Deinococcus</taxon>
    </lineage>
</organism>
<dbReference type="RefSeq" id="WP_189090961.1">
    <property type="nucleotide sequence ID" value="NZ_BMQL01000014.1"/>
</dbReference>
<dbReference type="Pfam" id="PF00211">
    <property type="entry name" value="Guanylate_cyc"/>
    <property type="match status" value="1"/>
</dbReference>
<keyword evidence="3" id="KW-1185">Reference proteome</keyword>
<dbReference type="Proteomes" id="UP000603865">
    <property type="component" value="Unassembled WGS sequence"/>
</dbReference>
<dbReference type="InterPro" id="IPR050697">
    <property type="entry name" value="Adenylyl/Guanylyl_Cyclase_3/4"/>
</dbReference>
<reference evidence="2" key="2">
    <citation type="submission" date="2020-09" db="EMBL/GenBank/DDBJ databases">
        <authorList>
            <person name="Sun Q."/>
            <person name="Ohkuma M."/>
        </authorList>
    </citation>
    <scope>NUCLEOTIDE SEQUENCE</scope>
    <source>
        <strain evidence="2">JCM 31311</strain>
    </source>
</reference>
<dbReference type="PROSITE" id="PS50125">
    <property type="entry name" value="GUANYLATE_CYCLASE_2"/>
    <property type="match status" value="1"/>
</dbReference>
<reference evidence="2" key="1">
    <citation type="journal article" date="2014" name="Int. J. Syst. Evol. Microbiol.">
        <title>Complete genome sequence of Corynebacterium casei LMG S-19264T (=DSM 44701T), isolated from a smear-ripened cheese.</title>
        <authorList>
            <consortium name="US DOE Joint Genome Institute (JGI-PGF)"/>
            <person name="Walter F."/>
            <person name="Albersmeier A."/>
            <person name="Kalinowski J."/>
            <person name="Ruckert C."/>
        </authorList>
    </citation>
    <scope>NUCLEOTIDE SEQUENCE</scope>
    <source>
        <strain evidence="2">JCM 31311</strain>
    </source>
</reference>
<dbReference type="PANTHER" id="PTHR43081">
    <property type="entry name" value="ADENYLATE CYCLASE, TERMINAL-DIFFERENTIATION SPECIFIC-RELATED"/>
    <property type="match status" value="1"/>
</dbReference>